<evidence type="ECO:0000256" key="4">
    <source>
        <dbReference type="SAM" id="MobiDB-lite"/>
    </source>
</evidence>
<dbReference type="KEGG" id="hlr:HALLA_09845"/>
<dbReference type="PANTHER" id="PTHR30290:SF9">
    <property type="entry name" value="OLIGOPEPTIDE-BINDING PROTEIN APPA"/>
    <property type="match status" value="1"/>
</dbReference>
<organism evidence="6 7">
    <name type="scientific">Halostagnicola larsenii XH-48</name>
    <dbReference type="NCBI Taxonomy" id="797299"/>
    <lineage>
        <taxon>Archaea</taxon>
        <taxon>Methanobacteriati</taxon>
        <taxon>Methanobacteriota</taxon>
        <taxon>Stenosarchaea group</taxon>
        <taxon>Halobacteria</taxon>
        <taxon>Halobacteriales</taxon>
        <taxon>Natrialbaceae</taxon>
        <taxon>Halostagnicola</taxon>
    </lineage>
</organism>
<keyword evidence="7" id="KW-1185">Reference proteome</keyword>
<dbReference type="OrthoDB" id="194307at2157"/>
<sequence length="605" mass="67890">MVNSTTNTNEDDSSLRITTVPSDNDRQAIQIVRKLEANLEALDFDVSLDMRSTTEFQQTVLVEQDFDMYVGTYPTGPDPDFLYEMLHSSFATEEGWQNPFGLTDFDIDPLLVSQRQATPSERDEEVKKLLVEIAKKMPFVPICAPNGSRAVGEEMRDLWSRYHPHSRLAYFGDEETPETLTSIIMSSQPTRNLNPFSTEHRNHGTYIDLLYDSLATDAALVDDDGDLERLGNDLENDLIPWLATSVDVGENEMTVTLREDVQFHDGVELTADDVQFTYEFIADTSMGMAGSGGEDVTLPATNYRRHASTVESVTVIDDYELTIAFETNQAVAEQALLVPILPRHVWGRGRENRDEGTNQQGALEELDESDIPSQQGRWSLLGADDEDLIVGSGPYEYASSIERDSFTFERFDDHFTADNGDIDLPEVAPETLEFLNDTSSASAVQQVEGGVVDMTTSRIEPHVIEELTADDSDDILSDHQSWSFYHIGFNDGVYPCSEPAFRHAVARVIDREWIVDTIFSGHADPIWTPVTDHPLSDEELEREASEWMSQRGIELDGNGPDEIQPFAPFCQLDPTQPGRVDLDEARRAFESAGFQYDEDGNLVEY</sequence>
<feature type="domain" description="Solute-binding protein family 5" evidence="5">
    <location>
        <begin position="238"/>
        <end position="600"/>
    </location>
</feature>
<dbReference type="RefSeq" id="WP_049952306.1">
    <property type="nucleotide sequence ID" value="NZ_CP007055.1"/>
</dbReference>
<dbReference type="eggNOG" id="arCOG01534">
    <property type="taxonomic scope" value="Archaea"/>
</dbReference>
<dbReference type="Pfam" id="PF00496">
    <property type="entry name" value="SBP_bac_5"/>
    <property type="match status" value="1"/>
</dbReference>
<dbReference type="Gene3D" id="3.40.190.10">
    <property type="entry name" value="Periplasmic binding protein-like II"/>
    <property type="match status" value="1"/>
</dbReference>
<dbReference type="AlphaFoldDB" id="W0JU91"/>
<evidence type="ECO:0000256" key="2">
    <source>
        <dbReference type="ARBA" id="ARBA00022448"/>
    </source>
</evidence>
<dbReference type="PANTHER" id="PTHR30290">
    <property type="entry name" value="PERIPLASMIC BINDING COMPONENT OF ABC TRANSPORTER"/>
    <property type="match status" value="1"/>
</dbReference>
<dbReference type="SUPFAM" id="SSF53850">
    <property type="entry name" value="Periplasmic binding protein-like II"/>
    <property type="match status" value="2"/>
</dbReference>
<keyword evidence="3" id="KW-0732">Signal</keyword>
<comment type="similarity">
    <text evidence="1">Belongs to the bacterial solute-binding protein 5 family.</text>
</comment>
<dbReference type="GO" id="GO:1904680">
    <property type="term" value="F:peptide transmembrane transporter activity"/>
    <property type="evidence" value="ECO:0007669"/>
    <property type="project" value="TreeGrafter"/>
</dbReference>
<gene>
    <name evidence="6" type="ORF">HALLA_09845</name>
</gene>
<protein>
    <recommendedName>
        <fullName evidence="5">Solute-binding protein family 5 domain-containing protein</fullName>
    </recommendedName>
</protein>
<feature type="region of interest" description="Disordered" evidence="4">
    <location>
        <begin position="348"/>
        <end position="373"/>
    </location>
</feature>
<evidence type="ECO:0000256" key="3">
    <source>
        <dbReference type="ARBA" id="ARBA00022729"/>
    </source>
</evidence>
<dbReference type="STRING" id="797299.HALLA_09845"/>
<accession>W0JU91</accession>
<dbReference type="InterPro" id="IPR039424">
    <property type="entry name" value="SBP_5"/>
</dbReference>
<dbReference type="GO" id="GO:0015833">
    <property type="term" value="P:peptide transport"/>
    <property type="evidence" value="ECO:0007669"/>
    <property type="project" value="TreeGrafter"/>
</dbReference>
<dbReference type="Proteomes" id="UP000019024">
    <property type="component" value="Chromosome"/>
</dbReference>
<dbReference type="InterPro" id="IPR000914">
    <property type="entry name" value="SBP_5_dom"/>
</dbReference>
<dbReference type="HOGENOM" id="CLU_035683_0_0_2"/>
<evidence type="ECO:0000259" key="5">
    <source>
        <dbReference type="Pfam" id="PF00496"/>
    </source>
</evidence>
<feature type="region of interest" description="Disordered" evidence="4">
    <location>
        <begin position="1"/>
        <end position="20"/>
    </location>
</feature>
<dbReference type="GeneID" id="25144763"/>
<name>W0JU91_9EURY</name>
<evidence type="ECO:0000313" key="7">
    <source>
        <dbReference type="Proteomes" id="UP000019024"/>
    </source>
</evidence>
<dbReference type="EMBL" id="CP007055">
    <property type="protein sequence ID" value="AHG00862.1"/>
    <property type="molecule type" value="Genomic_DNA"/>
</dbReference>
<dbReference type="Gene3D" id="3.10.105.10">
    <property type="entry name" value="Dipeptide-binding Protein, Domain 3"/>
    <property type="match status" value="2"/>
</dbReference>
<proteinExistence type="inferred from homology"/>
<dbReference type="CDD" id="cd00995">
    <property type="entry name" value="PBP2_NikA_DppA_OppA_like"/>
    <property type="match status" value="1"/>
</dbReference>
<keyword evidence="2" id="KW-0813">Transport</keyword>
<reference evidence="6 7" key="1">
    <citation type="submission" date="2014-01" db="EMBL/GenBank/DDBJ databases">
        <authorList>
            <consortium name="DOE Joint Genome Institute"/>
            <person name="Anderson I."/>
            <person name="Huntemann M."/>
            <person name="Han J."/>
            <person name="Chen A."/>
            <person name="Kyrpides N."/>
            <person name="Mavromatis K."/>
            <person name="Markowitz V."/>
            <person name="Palaniappan K."/>
            <person name="Ivanova N."/>
            <person name="Schaumberg A."/>
            <person name="Pati A."/>
            <person name="Liolios K."/>
            <person name="Nordberg H.P."/>
            <person name="Cantor M.N."/>
            <person name="Hua S.X."/>
            <person name="Woyke T."/>
        </authorList>
    </citation>
    <scope>NUCLEOTIDE SEQUENCE [LARGE SCALE GENOMIC DNA]</scope>
    <source>
        <strain evidence="6 7">XH-48</strain>
    </source>
</reference>
<evidence type="ECO:0000256" key="1">
    <source>
        <dbReference type="ARBA" id="ARBA00005695"/>
    </source>
</evidence>
<evidence type="ECO:0000313" key="6">
    <source>
        <dbReference type="EMBL" id="AHG00862.1"/>
    </source>
</evidence>